<dbReference type="InterPro" id="IPR055513">
    <property type="entry name" value="DUF7086"/>
</dbReference>
<feature type="compositionally biased region" description="Low complexity" evidence="1">
    <location>
        <begin position="90"/>
        <end position="103"/>
    </location>
</feature>
<organism evidence="3 4">
    <name type="scientific">Sphagnum jensenii</name>
    <dbReference type="NCBI Taxonomy" id="128206"/>
    <lineage>
        <taxon>Eukaryota</taxon>
        <taxon>Viridiplantae</taxon>
        <taxon>Streptophyta</taxon>
        <taxon>Embryophyta</taxon>
        <taxon>Bryophyta</taxon>
        <taxon>Sphagnophytina</taxon>
        <taxon>Sphagnopsida</taxon>
        <taxon>Sphagnales</taxon>
        <taxon>Sphagnaceae</taxon>
        <taxon>Sphagnum</taxon>
    </lineage>
</organism>
<proteinExistence type="predicted"/>
<evidence type="ECO:0000313" key="4">
    <source>
        <dbReference type="Proteomes" id="UP001497522"/>
    </source>
</evidence>
<dbReference type="Proteomes" id="UP001497522">
    <property type="component" value="Chromosome 12"/>
</dbReference>
<accession>A0ABP1AI52</accession>
<gene>
    <name evidence="3" type="ORF">CSSPJE1EN2_LOCUS5214</name>
</gene>
<evidence type="ECO:0000259" key="2">
    <source>
        <dbReference type="Pfam" id="PF23324"/>
    </source>
</evidence>
<evidence type="ECO:0000256" key="1">
    <source>
        <dbReference type="SAM" id="MobiDB-lite"/>
    </source>
</evidence>
<feature type="compositionally biased region" description="Low complexity" evidence="1">
    <location>
        <begin position="36"/>
        <end position="48"/>
    </location>
</feature>
<feature type="compositionally biased region" description="Basic and acidic residues" evidence="1">
    <location>
        <begin position="1"/>
        <end position="10"/>
    </location>
</feature>
<feature type="compositionally biased region" description="Low complexity" evidence="1">
    <location>
        <begin position="59"/>
        <end position="69"/>
    </location>
</feature>
<keyword evidence="4" id="KW-1185">Reference proteome</keyword>
<feature type="region of interest" description="Disordered" evidence="1">
    <location>
        <begin position="1"/>
        <end position="103"/>
    </location>
</feature>
<dbReference type="PANTHER" id="PTHR34272:SF1">
    <property type="entry name" value="EXPRESSED PROTEIN"/>
    <property type="match status" value="1"/>
</dbReference>
<dbReference type="Pfam" id="PF23324">
    <property type="entry name" value="DUF7086"/>
    <property type="match status" value="1"/>
</dbReference>
<protein>
    <recommendedName>
        <fullName evidence="2">DUF7086 domain-containing protein</fullName>
    </recommendedName>
</protein>
<name>A0ABP1AI52_9BRYO</name>
<reference evidence="3" key="1">
    <citation type="submission" date="2024-03" db="EMBL/GenBank/DDBJ databases">
        <authorList>
            <consortium name="ELIXIR-Norway"/>
            <consortium name="Elixir Norway"/>
        </authorList>
    </citation>
    <scope>NUCLEOTIDE SEQUENCE</scope>
</reference>
<dbReference type="EMBL" id="OZ023713">
    <property type="protein sequence ID" value="CAK9862219.1"/>
    <property type="molecule type" value="Genomic_DNA"/>
</dbReference>
<feature type="domain" description="DUF7086" evidence="2">
    <location>
        <begin position="131"/>
        <end position="263"/>
    </location>
</feature>
<sequence length="303" mass="34104">MKRAKLDLPRRSSSMSSDPEDDEEESLRLTLGPPGSSRSSSQQQQSSQDHLLLRPPPQAAAAPGASSQQAEEEERYRPRRTPVGTPPPSSSTGEQSTAAAAAPAGLKKKGLLIRPPFPWSTEYRAKNHSLEWILHLGISSIRGEVQCKRCDGMATVEVSLEEMFAQLDRYFMENKHSLHDRAPKHWMVPRLLDCTLCHQSDCVKPIIAEKKREINWLFLLLTQTLGLCTLDQLKFFCKHNDKHRTGAKDRVLYSTYGGLLKQLNPAGDSKCNWSNCGILCKILKHLSHLTLFCRQLKVQLVRL</sequence>
<dbReference type="PANTHER" id="PTHR34272">
    <property type="entry name" value="EXPRESSED PROTEIN"/>
    <property type="match status" value="1"/>
</dbReference>
<evidence type="ECO:0000313" key="3">
    <source>
        <dbReference type="EMBL" id="CAK9862219.1"/>
    </source>
</evidence>